<evidence type="ECO:0000256" key="3">
    <source>
        <dbReference type="ARBA" id="ARBA00022801"/>
    </source>
</evidence>
<evidence type="ECO:0000256" key="2">
    <source>
        <dbReference type="ARBA" id="ARBA00007806"/>
    </source>
</evidence>
<dbReference type="InterPro" id="IPR044913">
    <property type="entry name" value="P_trefoil_dom_sf"/>
</dbReference>
<dbReference type="Gene3D" id="2.60.40.1760">
    <property type="entry name" value="glycosyl hydrolase (family 31)"/>
    <property type="match status" value="1"/>
</dbReference>
<dbReference type="GO" id="GO:0005975">
    <property type="term" value="P:carbohydrate metabolic process"/>
    <property type="evidence" value="ECO:0007669"/>
    <property type="project" value="InterPro"/>
</dbReference>
<dbReference type="Pfam" id="PF01055">
    <property type="entry name" value="Glyco_hydro_31_2nd"/>
    <property type="match status" value="2"/>
</dbReference>
<dbReference type="InterPro" id="IPR017853">
    <property type="entry name" value="GH"/>
</dbReference>
<dbReference type="GO" id="GO:0016020">
    <property type="term" value="C:membrane"/>
    <property type="evidence" value="ECO:0007669"/>
    <property type="project" value="UniProtKB-SubCell"/>
</dbReference>
<dbReference type="GO" id="GO:0030246">
    <property type="term" value="F:carbohydrate binding"/>
    <property type="evidence" value="ECO:0007669"/>
    <property type="project" value="InterPro"/>
</dbReference>
<dbReference type="Gene3D" id="4.10.110.10">
    <property type="entry name" value="Spasmolytic Protein, domain 1"/>
    <property type="match status" value="1"/>
</dbReference>
<comment type="caution">
    <text evidence="7">Lacks conserved residue(s) required for the propagation of feature annotation.</text>
</comment>
<dbReference type="SUPFAM" id="SSF51011">
    <property type="entry name" value="Glycosyl hydrolase domain"/>
    <property type="match status" value="1"/>
</dbReference>
<evidence type="ECO:0000313" key="11">
    <source>
        <dbReference type="Proteomes" id="UP000050791"/>
    </source>
</evidence>
<dbReference type="AlphaFoldDB" id="A0AA85B4A5"/>
<evidence type="ECO:0000256" key="8">
    <source>
        <dbReference type="RuleBase" id="RU361185"/>
    </source>
</evidence>
<organism evidence="11 12">
    <name type="scientific">Schistosoma mattheei</name>
    <dbReference type="NCBI Taxonomy" id="31246"/>
    <lineage>
        <taxon>Eukaryota</taxon>
        <taxon>Metazoa</taxon>
        <taxon>Spiralia</taxon>
        <taxon>Lophotrochozoa</taxon>
        <taxon>Platyhelminthes</taxon>
        <taxon>Trematoda</taxon>
        <taxon>Digenea</taxon>
        <taxon>Strigeidida</taxon>
        <taxon>Schistosomatoidea</taxon>
        <taxon>Schistosomatidae</taxon>
        <taxon>Schistosoma</taxon>
    </lineage>
</organism>
<comment type="subcellular location">
    <subcellularLocation>
        <location evidence="1">Membrane</location>
    </subcellularLocation>
</comment>
<feature type="domain" description="P-type" evidence="10">
    <location>
        <begin position="23"/>
        <end position="70"/>
    </location>
</feature>
<dbReference type="PANTHER" id="PTHR22762">
    <property type="entry name" value="ALPHA-GLUCOSIDASE"/>
    <property type="match status" value="1"/>
</dbReference>
<dbReference type="Pfam" id="PF00088">
    <property type="entry name" value="Trefoil"/>
    <property type="match status" value="1"/>
</dbReference>
<dbReference type="InterPro" id="IPR011013">
    <property type="entry name" value="Gal_mutarotase_sf_dom"/>
</dbReference>
<evidence type="ECO:0000256" key="1">
    <source>
        <dbReference type="ARBA" id="ARBA00004370"/>
    </source>
</evidence>
<keyword evidence="3 8" id="KW-0378">Hydrolase</keyword>
<dbReference type="Proteomes" id="UP000050791">
    <property type="component" value="Unassembled WGS sequence"/>
</dbReference>
<dbReference type="WBParaSite" id="SMTH1_31990.1">
    <property type="protein sequence ID" value="SMTH1_31990.1"/>
    <property type="gene ID" value="SMTH1_31990"/>
</dbReference>
<reference evidence="12" key="1">
    <citation type="submission" date="2023-11" db="UniProtKB">
        <authorList>
            <consortium name="WormBaseParasite"/>
        </authorList>
    </citation>
    <scope>IDENTIFICATION</scope>
</reference>
<keyword evidence="6 8" id="KW-0326">Glycosidase</keyword>
<dbReference type="InterPro" id="IPR000322">
    <property type="entry name" value="Glyco_hydro_31_TIM"/>
</dbReference>
<dbReference type="SUPFAM" id="SSF57492">
    <property type="entry name" value="Trefoil"/>
    <property type="match status" value="1"/>
</dbReference>
<evidence type="ECO:0000256" key="6">
    <source>
        <dbReference type="ARBA" id="ARBA00023295"/>
    </source>
</evidence>
<dbReference type="CDD" id="cd00111">
    <property type="entry name" value="Trefoil"/>
    <property type="match status" value="1"/>
</dbReference>
<dbReference type="GO" id="GO:0004558">
    <property type="term" value="F:alpha-1,4-glucosidase activity"/>
    <property type="evidence" value="ECO:0007669"/>
    <property type="project" value="TreeGrafter"/>
</dbReference>
<dbReference type="InterPro" id="IPR048395">
    <property type="entry name" value="Glyco_hydro_31_C"/>
</dbReference>
<evidence type="ECO:0000256" key="4">
    <source>
        <dbReference type="ARBA" id="ARBA00023136"/>
    </source>
</evidence>
<evidence type="ECO:0000313" key="12">
    <source>
        <dbReference type="WBParaSite" id="SMTH1_31990.1"/>
    </source>
</evidence>
<keyword evidence="9" id="KW-0732">Signal</keyword>
<evidence type="ECO:0000256" key="7">
    <source>
        <dbReference type="PROSITE-ProRule" id="PRU00779"/>
    </source>
</evidence>
<comment type="similarity">
    <text evidence="2 8">Belongs to the glycosyl hydrolase 31 family.</text>
</comment>
<dbReference type="SUPFAM" id="SSF51445">
    <property type="entry name" value="(Trans)glycosidases"/>
    <property type="match status" value="1"/>
</dbReference>
<dbReference type="CDD" id="cd14752">
    <property type="entry name" value="GH31_N"/>
    <property type="match status" value="1"/>
</dbReference>
<dbReference type="PROSITE" id="PS00707">
    <property type="entry name" value="GLYCOSYL_HYDROL_F31_2"/>
    <property type="match status" value="1"/>
</dbReference>
<evidence type="ECO:0000256" key="5">
    <source>
        <dbReference type="ARBA" id="ARBA00023157"/>
    </source>
</evidence>
<dbReference type="Gene3D" id="2.60.40.1180">
    <property type="entry name" value="Golgi alpha-mannosidase II"/>
    <property type="match status" value="2"/>
</dbReference>
<keyword evidence="4" id="KW-0472">Membrane</keyword>
<evidence type="ECO:0000259" key="10">
    <source>
        <dbReference type="PROSITE" id="PS51448"/>
    </source>
</evidence>
<dbReference type="PANTHER" id="PTHR22762:SF131">
    <property type="entry name" value="GLYCOSIDE HYDROLASE FAMILY 31 N-TERMINAL DOMAIN-CONTAINING PROTEIN"/>
    <property type="match status" value="1"/>
</dbReference>
<feature type="signal peptide" evidence="9">
    <location>
        <begin position="1"/>
        <end position="19"/>
    </location>
</feature>
<accession>A0AA85B4A5</accession>
<dbReference type="Pfam" id="PF21365">
    <property type="entry name" value="Glyco_hydro_31_3rd"/>
    <property type="match status" value="1"/>
</dbReference>
<dbReference type="InterPro" id="IPR030459">
    <property type="entry name" value="Glyco_hydro_31_CS"/>
</dbReference>
<sequence>MQAIIIGFTLSFISTFKSAEFYPQCSNITNVQRLDCYPNFGSNEGGCIKRGCCWVPKSGNNELPYCYFPKDYSAYIVLSTEKTKRGFIGQLSKPNPTYYPDEIKSIAVEIREETSTRLRIRFTVPSQPDRWEPPIPLGNVDDTPVKNVQYKVDMEKSPFGLKIIRNTKERDVLLDSTGQLASSLIFSDQFLQISFRVNAHVSFGPGEIEQKYPNAFDTWTRVALWGHDGNPQSYANLYGTHNFIMGLKYDGTAFGIFFLNSNAQEVAITPLPAITYRTIGGILDFFVFTGPKPLDVINQYYDLIGHPPIPPYWSLGFHICRYGMKNLDEVKEVLKRNMEAGIPIDAQWFDIDYMDAYKIWSVDTKRFGEMDVFVRDVLRKNYSIRTVLIVDPAISTKGGPGYRPYEDGMRLGIFINDSRTGTPILALHYNTTHYNLHNIYGYDEARVTHNVLTRMFPDKRPFILTRSSFAGSGLYAAHWTGDVLSNWDSLKTSVVQIINFNMFGIPMVGADICGFTGNTTEELCVRWSQLGAFYPFSRNHNEDEAMDQDPAYWSKDSTKAIKESLMLRYHLLPYIYTLFYRSYLNGTTVARALAFEFPEDLATHKVDSQFMLGSCLLVTPVLDEGRTFVEGYVPSGEWINLSTGKRYFSRGTWKYFDAPLNVIPISIRCGCIVPMQVSAETTDIARKKGFGLFVILSSTDDGSSAAGQRITASGELFWDNGDDANLNYVHVKFEVRDRTLTVTSTPSSVESLEKIDLKELDVKTILIVGFIKSLQKFL</sequence>
<dbReference type="InterPro" id="IPR000519">
    <property type="entry name" value="P_trefoil_dom"/>
</dbReference>
<dbReference type="Gene3D" id="3.20.20.80">
    <property type="entry name" value="Glycosidases"/>
    <property type="match status" value="2"/>
</dbReference>
<dbReference type="SUPFAM" id="SSF74650">
    <property type="entry name" value="Galactose mutarotase-like"/>
    <property type="match status" value="1"/>
</dbReference>
<protein>
    <recommendedName>
        <fullName evidence="10">P-type domain-containing protein</fullName>
    </recommendedName>
</protein>
<keyword evidence="5" id="KW-1015">Disulfide bond</keyword>
<feature type="chain" id="PRO_5041693705" description="P-type domain-containing protein" evidence="9">
    <location>
        <begin position="20"/>
        <end position="778"/>
    </location>
</feature>
<proteinExistence type="inferred from homology"/>
<dbReference type="InterPro" id="IPR013780">
    <property type="entry name" value="Glyco_hydro_b"/>
</dbReference>
<name>A0AA85B4A5_9TREM</name>
<dbReference type="PROSITE" id="PS51448">
    <property type="entry name" value="P_TREFOIL_2"/>
    <property type="match status" value="1"/>
</dbReference>
<evidence type="ECO:0000256" key="9">
    <source>
        <dbReference type="SAM" id="SignalP"/>
    </source>
</evidence>